<organism evidence="1 2">
    <name type="scientific">Diploscapter pachys</name>
    <dbReference type="NCBI Taxonomy" id="2018661"/>
    <lineage>
        <taxon>Eukaryota</taxon>
        <taxon>Metazoa</taxon>
        <taxon>Ecdysozoa</taxon>
        <taxon>Nematoda</taxon>
        <taxon>Chromadorea</taxon>
        <taxon>Rhabditida</taxon>
        <taxon>Rhabditina</taxon>
        <taxon>Rhabditomorpha</taxon>
        <taxon>Rhabditoidea</taxon>
        <taxon>Rhabditidae</taxon>
        <taxon>Diploscapter</taxon>
    </lineage>
</organism>
<dbReference type="EMBL" id="LIAE01005932">
    <property type="protein sequence ID" value="PAV92877.1"/>
    <property type="molecule type" value="Genomic_DNA"/>
</dbReference>
<evidence type="ECO:0000313" key="1">
    <source>
        <dbReference type="EMBL" id="PAV92877.1"/>
    </source>
</evidence>
<comment type="caution">
    <text evidence="1">The sequence shown here is derived from an EMBL/GenBank/DDBJ whole genome shotgun (WGS) entry which is preliminary data.</text>
</comment>
<gene>
    <name evidence="1" type="ORF">WR25_14980</name>
</gene>
<name>A0A2A2M3S8_9BILA</name>
<evidence type="ECO:0000313" key="2">
    <source>
        <dbReference type="Proteomes" id="UP000218231"/>
    </source>
</evidence>
<dbReference type="AlphaFoldDB" id="A0A2A2M3S8"/>
<sequence length="132" mass="13666">MSSVSLASRASSAARSSASLRVAMPVATASRKPLIRGPSTWRSSGLILPSVFSSVVTLPCLPSASTRTASSASRLAADSIAAISWPRRPLLAHDGGFHRGVYLIPDEDVDAVCLGEAGDQALAMLDEACEQV</sequence>
<dbReference type="Proteomes" id="UP000218231">
    <property type="component" value="Unassembled WGS sequence"/>
</dbReference>
<proteinExistence type="predicted"/>
<protein>
    <submittedName>
        <fullName evidence="1">Uncharacterized protein</fullName>
    </submittedName>
</protein>
<reference evidence="1 2" key="1">
    <citation type="journal article" date="2017" name="Curr. Biol.">
        <title>Genome architecture and evolution of a unichromosomal asexual nematode.</title>
        <authorList>
            <person name="Fradin H."/>
            <person name="Zegar C."/>
            <person name="Gutwein M."/>
            <person name="Lucas J."/>
            <person name="Kovtun M."/>
            <person name="Corcoran D."/>
            <person name="Baugh L.R."/>
            <person name="Kiontke K."/>
            <person name="Gunsalus K."/>
            <person name="Fitch D.H."/>
            <person name="Piano F."/>
        </authorList>
    </citation>
    <scope>NUCLEOTIDE SEQUENCE [LARGE SCALE GENOMIC DNA]</scope>
    <source>
        <strain evidence="1">PF1309</strain>
    </source>
</reference>
<keyword evidence="2" id="KW-1185">Reference proteome</keyword>
<accession>A0A2A2M3S8</accession>